<dbReference type="InterPro" id="IPR008389">
    <property type="entry name" value="ATPase_V0-cplx_e1/e2_su"/>
</dbReference>
<evidence type="ECO:0008006" key="12">
    <source>
        <dbReference type="Google" id="ProtNLM"/>
    </source>
</evidence>
<keyword evidence="3" id="KW-0813">Transport</keyword>
<comment type="caution">
    <text evidence="10">The sequence shown here is derived from an EMBL/GenBank/DDBJ whole genome shotgun (WGS) entry which is preliminary data.</text>
</comment>
<keyword evidence="7" id="KW-0406">Ion transport</keyword>
<evidence type="ECO:0000313" key="10">
    <source>
        <dbReference type="EMBL" id="CAJ1965183.1"/>
    </source>
</evidence>
<comment type="similarity">
    <text evidence="2">Belongs to the V-ATPase e1/e2 subunit family.</text>
</comment>
<organism evidence="10 11">
    <name type="scientific">Cylindrotheca closterium</name>
    <dbReference type="NCBI Taxonomy" id="2856"/>
    <lineage>
        <taxon>Eukaryota</taxon>
        <taxon>Sar</taxon>
        <taxon>Stramenopiles</taxon>
        <taxon>Ochrophyta</taxon>
        <taxon>Bacillariophyta</taxon>
        <taxon>Bacillariophyceae</taxon>
        <taxon>Bacillariophycidae</taxon>
        <taxon>Bacillariales</taxon>
        <taxon>Bacillariaceae</taxon>
        <taxon>Cylindrotheca</taxon>
    </lineage>
</organism>
<feature type="transmembrane region" description="Helical" evidence="9">
    <location>
        <begin position="40"/>
        <end position="63"/>
    </location>
</feature>
<evidence type="ECO:0000256" key="2">
    <source>
        <dbReference type="ARBA" id="ARBA00008328"/>
    </source>
</evidence>
<dbReference type="Pfam" id="PF05493">
    <property type="entry name" value="ATP_synt_H"/>
    <property type="match status" value="1"/>
</dbReference>
<evidence type="ECO:0000256" key="8">
    <source>
        <dbReference type="ARBA" id="ARBA00023136"/>
    </source>
</evidence>
<evidence type="ECO:0000313" key="11">
    <source>
        <dbReference type="Proteomes" id="UP001295423"/>
    </source>
</evidence>
<feature type="transmembrane region" description="Helical" evidence="9">
    <location>
        <begin position="6"/>
        <end position="28"/>
    </location>
</feature>
<evidence type="ECO:0000256" key="4">
    <source>
        <dbReference type="ARBA" id="ARBA00022692"/>
    </source>
</evidence>
<evidence type="ECO:0000256" key="6">
    <source>
        <dbReference type="ARBA" id="ARBA00022989"/>
    </source>
</evidence>
<keyword evidence="8 9" id="KW-0472">Membrane</keyword>
<evidence type="ECO:0000256" key="9">
    <source>
        <dbReference type="SAM" id="Phobius"/>
    </source>
</evidence>
<comment type="subcellular location">
    <subcellularLocation>
        <location evidence="1">Membrane</location>
        <topology evidence="1">Multi-pass membrane protein</topology>
    </subcellularLocation>
</comment>
<keyword evidence="11" id="KW-1185">Reference proteome</keyword>
<evidence type="ECO:0000256" key="5">
    <source>
        <dbReference type="ARBA" id="ARBA00022781"/>
    </source>
</evidence>
<gene>
    <name evidence="10" type="ORF">CYCCA115_LOCUS20989</name>
</gene>
<dbReference type="GO" id="GO:0046961">
    <property type="term" value="F:proton-transporting ATPase activity, rotational mechanism"/>
    <property type="evidence" value="ECO:0007669"/>
    <property type="project" value="InterPro"/>
</dbReference>
<name>A0AAD2PX64_9STRA</name>
<keyword evidence="5" id="KW-0375">Hydrogen ion transport</keyword>
<sequence length="75" mass="8218">MAIPAALITGTICYIILGIVALAVVFSMRSIGKLNPDDAAVGNVVVIIATVSMWLFWFCAWMHQWHPLISPIYEG</sequence>
<evidence type="ECO:0000256" key="3">
    <source>
        <dbReference type="ARBA" id="ARBA00022448"/>
    </source>
</evidence>
<proteinExistence type="inferred from homology"/>
<dbReference type="GO" id="GO:0033179">
    <property type="term" value="C:proton-transporting V-type ATPase, V0 domain"/>
    <property type="evidence" value="ECO:0007669"/>
    <property type="project" value="InterPro"/>
</dbReference>
<accession>A0AAD2PX64</accession>
<dbReference type="EMBL" id="CAKOGP040002202">
    <property type="protein sequence ID" value="CAJ1965183.1"/>
    <property type="molecule type" value="Genomic_DNA"/>
</dbReference>
<evidence type="ECO:0000256" key="1">
    <source>
        <dbReference type="ARBA" id="ARBA00004141"/>
    </source>
</evidence>
<dbReference type="Proteomes" id="UP001295423">
    <property type="component" value="Unassembled WGS sequence"/>
</dbReference>
<dbReference type="AlphaFoldDB" id="A0AAD2PX64"/>
<evidence type="ECO:0000256" key="7">
    <source>
        <dbReference type="ARBA" id="ARBA00023065"/>
    </source>
</evidence>
<reference evidence="10" key="1">
    <citation type="submission" date="2023-08" db="EMBL/GenBank/DDBJ databases">
        <authorList>
            <person name="Audoor S."/>
            <person name="Bilcke G."/>
        </authorList>
    </citation>
    <scope>NUCLEOTIDE SEQUENCE</scope>
</reference>
<protein>
    <recommendedName>
        <fullName evidence="12">V-type proton ATPase subunit</fullName>
    </recommendedName>
</protein>
<keyword evidence="6 9" id="KW-1133">Transmembrane helix</keyword>
<keyword evidence="4 9" id="KW-0812">Transmembrane</keyword>